<proteinExistence type="predicted"/>
<comment type="caution">
    <text evidence="2">The sequence shown here is derived from an EMBL/GenBank/DDBJ whole genome shotgun (WGS) entry which is preliminary data.</text>
</comment>
<reference evidence="2 3" key="1">
    <citation type="journal article" date="2019" name="Int. J. Syst. Evol. Microbiol.">
        <title>The Global Catalogue of Microorganisms (GCM) 10K type strain sequencing project: providing services to taxonomists for standard genome sequencing and annotation.</title>
        <authorList>
            <consortium name="The Broad Institute Genomics Platform"/>
            <consortium name="The Broad Institute Genome Sequencing Center for Infectious Disease"/>
            <person name="Wu L."/>
            <person name="Ma J."/>
        </authorList>
    </citation>
    <scope>NUCLEOTIDE SEQUENCE [LARGE SCALE GENOMIC DNA]</scope>
    <source>
        <strain evidence="2 3">JCM 16374</strain>
    </source>
</reference>
<feature type="region of interest" description="Disordered" evidence="1">
    <location>
        <begin position="49"/>
        <end position="71"/>
    </location>
</feature>
<evidence type="ECO:0000313" key="2">
    <source>
        <dbReference type="EMBL" id="GAA2693122.1"/>
    </source>
</evidence>
<evidence type="ECO:0000313" key="3">
    <source>
        <dbReference type="Proteomes" id="UP001500994"/>
    </source>
</evidence>
<accession>A0ABN3T473</accession>
<protein>
    <submittedName>
        <fullName evidence="2">Uncharacterized protein</fullName>
    </submittedName>
</protein>
<keyword evidence="3" id="KW-1185">Reference proteome</keyword>
<dbReference type="EMBL" id="BAAARK010000065">
    <property type="protein sequence ID" value="GAA2693122.1"/>
    <property type="molecule type" value="Genomic_DNA"/>
</dbReference>
<sequence>MSGRAYRPRAARENPAVTTVLRRKLRLALRADRDPPALALRTRPRAGCRVALEGRARSRPNPPRAGGRRRHAPDGFVRWWLWVQFTAGATHRDVMRRGTP</sequence>
<organism evidence="2 3">
    <name type="scientific">Streptomyces lunalinharesii</name>
    <dbReference type="NCBI Taxonomy" id="333384"/>
    <lineage>
        <taxon>Bacteria</taxon>
        <taxon>Bacillati</taxon>
        <taxon>Actinomycetota</taxon>
        <taxon>Actinomycetes</taxon>
        <taxon>Kitasatosporales</taxon>
        <taxon>Streptomycetaceae</taxon>
        <taxon>Streptomyces</taxon>
    </lineage>
</organism>
<evidence type="ECO:0000256" key="1">
    <source>
        <dbReference type="SAM" id="MobiDB-lite"/>
    </source>
</evidence>
<name>A0ABN3T473_9ACTN</name>
<dbReference type="Proteomes" id="UP001500994">
    <property type="component" value="Unassembled WGS sequence"/>
</dbReference>
<gene>
    <name evidence="2" type="ORF">GCM10009864_79760</name>
</gene>